<evidence type="ECO:0000313" key="2">
    <source>
        <dbReference type="EMBL" id="UXY15535.1"/>
    </source>
</evidence>
<dbReference type="SUPFAM" id="SSF53448">
    <property type="entry name" value="Nucleotide-diphospho-sugar transferases"/>
    <property type="match status" value="2"/>
</dbReference>
<dbReference type="PANTHER" id="PTHR43685:SF3">
    <property type="entry name" value="SLR2126 PROTEIN"/>
    <property type="match status" value="1"/>
</dbReference>
<dbReference type="Gene3D" id="3.90.550.10">
    <property type="entry name" value="Spore Coat Polysaccharide Biosynthesis Protein SpsA, Chain A"/>
    <property type="match status" value="2"/>
</dbReference>
<evidence type="ECO:0000259" key="1">
    <source>
        <dbReference type="Pfam" id="PF00535"/>
    </source>
</evidence>
<accession>A0ABY6DMD2</accession>
<gene>
    <name evidence="2" type="ORF">N8I74_00525</name>
</gene>
<dbReference type="InterPro" id="IPR001173">
    <property type="entry name" value="Glyco_trans_2-like"/>
</dbReference>
<dbReference type="EC" id="2.4.-.-" evidence="2"/>
<organism evidence="2 3">
    <name type="scientific">Chitiniphilus purpureus</name>
    <dbReference type="NCBI Taxonomy" id="2981137"/>
    <lineage>
        <taxon>Bacteria</taxon>
        <taxon>Pseudomonadati</taxon>
        <taxon>Pseudomonadota</taxon>
        <taxon>Betaproteobacteria</taxon>
        <taxon>Neisseriales</taxon>
        <taxon>Chitinibacteraceae</taxon>
        <taxon>Chitiniphilus</taxon>
    </lineage>
</organism>
<feature type="domain" description="Glycosyltransferase 2-like" evidence="1">
    <location>
        <begin position="870"/>
        <end position="1012"/>
    </location>
</feature>
<dbReference type="Gene3D" id="3.40.50.150">
    <property type="entry name" value="Vaccinia Virus protein VP39"/>
    <property type="match status" value="1"/>
</dbReference>
<sequence length="1108" mass="125355">MSEVYKFKFEEHSVYANVAALVPQHQGIHIDLGCGFGAIAEELSAKGIRYIGFDANKVAVQSLVERGFEAHVLDLVHLSDLASWLGKIQTQGEVVSLSAIDVIEHLDEPIEFLSLLHSLVPDTACLILSIPNFSHYDVAIKLMAGRWDERESGILDRTHRHVYTESKLQSVTSCAGWVETGGMDYHIEISEQYENGLVLHNREVGFFGLIRELFSRLNPSIDVYQFVRIYKKGQSATLIEKKEKDRLLSIVVESEAGLDLLRSPLPNVQFIVISDELSSNFGSVDALVIPKKEIKNITGYIRGRYVLVDPALQVIPSDFILSFSQILKRFNASPVIEIDRSSDGIHVLPFEEFNEYPSSAVSRCILFPSDLLGWLPFRGGDSFVGYISSIVFEASVLAGFVRVGSDLLTFQCRSKTATACDAAVTTSISSSGRLDRICTRFLANADALSDMEALIASLKGEVEILQSKYDKVINSSSWAITRPLRAGYSVLWRVKAILRGIYRASSGVARGRFFIRNAIDKGIRSILDLSSSRKQGIYALQALAAGRNDINERSEPEEFTNLPEVDVSVVLFNSKKWIDAFLKSLAGIDYPKERLNLFFVDNSSSDGTADYIESKLATLRREYASASLLRQPNLGFGAGHNAAILSGKADYVLVTNVDLEFEIDSIRELMRHVVGKSAINVASWELRQLPYEHPKHYDPVTLETNWSSHACILMRRDAYLRVGGYEPRIFMYAEDVELSYRFRSFGYRLKYCPNAVVRHYSYAEAGQVKPLQFSGSTLGNAYVRLRYGTWMDKCAILPLYGALFFWPSQYPGAKKDVLRNVGRILRNFNHMLHGAGPEKVYFPFRIFDYEMIREGAFYEVARCITGPLVSVIVRTYRGRTRFLQESIYSLLNQTYRNLEVLVVEDGGAEMQAVVENISRYSGINVRYISCEKVGRSMTGNAGLAAAHGEYMMFLDDDDLLFSDHIEVLMAELIRSPKLDAAYALAVQVYTRRDDSGYQEERFEYVDTFRQEWDYSVLQDHNFLPIQSVLFHRRLYERWGGFELDMEMLEDWNLWLRYGFGASFKYVPKTTSIFRVPAEDNVRMQRHLALHAAYQMAKSKAQVAIAKQC</sequence>
<evidence type="ECO:0000313" key="3">
    <source>
        <dbReference type="Proteomes" id="UP001061302"/>
    </source>
</evidence>
<dbReference type="PANTHER" id="PTHR43685">
    <property type="entry name" value="GLYCOSYLTRANSFERASE"/>
    <property type="match status" value="1"/>
</dbReference>
<proteinExistence type="predicted"/>
<reference evidence="2" key="1">
    <citation type="submission" date="2022-10" db="EMBL/GenBank/DDBJ databases">
        <title>Chitiniphilus purpureus sp. nov., a novel chitin-degrading bacterium isolated from crawfish pond sediment.</title>
        <authorList>
            <person name="Li K."/>
        </authorList>
    </citation>
    <scope>NUCLEOTIDE SEQUENCE</scope>
    <source>
        <strain evidence="2">CD1</strain>
    </source>
</reference>
<dbReference type="Pfam" id="PF13489">
    <property type="entry name" value="Methyltransf_23"/>
    <property type="match status" value="1"/>
</dbReference>
<dbReference type="RefSeq" id="WP_263124946.1">
    <property type="nucleotide sequence ID" value="NZ_CP106753.1"/>
</dbReference>
<dbReference type="InterPro" id="IPR029063">
    <property type="entry name" value="SAM-dependent_MTases_sf"/>
</dbReference>
<keyword evidence="2" id="KW-0808">Transferase</keyword>
<keyword evidence="2" id="KW-0328">Glycosyltransferase</keyword>
<keyword evidence="3" id="KW-1185">Reference proteome</keyword>
<feature type="domain" description="Glycosyltransferase 2-like" evidence="1">
    <location>
        <begin position="567"/>
        <end position="689"/>
    </location>
</feature>
<dbReference type="Pfam" id="PF00535">
    <property type="entry name" value="Glycos_transf_2"/>
    <property type="match status" value="2"/>
</dbReference>
<dbReference type="InterPro" id="IPR029044">
    <property type="entry name" value="Nucleotide-diphossugar_trans"/>
</dbReference>
<dbReference type="GO" id="GO:0016757">
    <property type="term" value="F:glycosyltransferase activity"/>
    <property type="evidence" value="ECO:0007669"/>
    <property type="project" value="UniProtKB-KW"/>
</dbReference>
<dbReference type="SUPFAM" id="SSF53335">
    <property type="entry name" value="S-adenosyl-L-methionine-dependent methyltransferases"/>
    <property type="match status" value="1"/>
</dbReference>
<name>A0ABY6DMD2_9NEIS</name>
<dbReference type="EMBL" id="CP106753">
    <property type="protein sequence ID" value="UXY15535.1"/>
    <property type="molecule type" value="Genomic_DNA"/>
</dbReference>
<dbReference type="Proteomes" id="UP001061302">
    <property type="component" value="Chromosome"/>
</dbReference>
<dbReference type="InterPro" id="IPR050834">
    <property type="entry name" value="Glycosyltransf_2"/>
</dbReference>
<protein>
    <submittedName>
        <fullName evidence="2">Glycosyltransferase</fullName>
        <ecNumber evidence="2">2.4.-.-</ecNumber>
    </submittedName>
</protein>
<dbReference type="CDD" id="cd04186">
    <property type="entry name" value="GT_2_like_c"/>
    <property type="match status" value="1"/>
</dbReference>